<comment type="caution">
    <text evidence="3">The sequence shown here is derived from an EMBL/GenBank/DDBJ whole genome shotgun (WGS) entry which is preliminary data.</text>
</comment>
<gene>
    <name evidence="3" type="ORF">V1264_001161</name>
</gene>
<keyword evidence="4" id="KW-1185">Reference proteome</keyword>
<feature type="signal peptide" evidence="2">
    <location>
        <begin position="1"/>
        <end position="24"/>
    </location>
</feature>
<name>A0AAN9C0W7_9CAEN</name>
<feature type="coiled-coil region" evidence="1">
    <location>
        <begin position="69"/>
        <end position="107"/>
    </location>
</feature>
<evidence type="ECO:0000313" key="4">
    <source>
        <dbReference type="Proteomes" id="UP001374579"/>
    </source>
</evidence>
<evidence type="ECO:0000313" key="3">
    <source>
        <dbReference type="EMBL" id="KAK7115251.1"/>
    </source>
</evidence>
<feature type="chain" id="PRO_5043021084" evidence="2">
    <location>
        <begin position="25"/>
        <end position="236"/>
    </location>
</feature>
<dbReference type="Proteomes" id="UP001374579">
    <property type="component" value="Unassembled WGS sequence"/>
</dbReference>
<evidence type="ECO:0000256" key="1">
    <source>
        <dbReference type="SAM" id="Coils"/>
    </source>
</evidence>
<keyword evidence="1" id="KW-0175">Coiled coil</keyword>
<evidence type="ECO:0000256" key="2">
    <source>
        <dbReference type="SAM" id="SignalP"/>
    </source>
</evidence>
<reference evidence="3 4" key="1">
    <citation type="submission" date="2024-02" db="EMBL/GenBank/DDBJ databases">
        <title>Chromosome-scale genome assembly of the rough periwinkle Littorina saxatilis.</title>
        <authorList>
            <person name="De Jode A."/>
            <person name="Faria R."/>
            <person name="Formenti G."/>
            <person name="Sims Y."/>
            <person name="Smith T.P."/>
            <person name="Tracey A."/>
            <person name="Wood J.M.D."/>
            <person name="Zagrodzka Z.B."/>
            <person name="Johannesson K."/>
            <person name="Butlin R.K."/>
            <person name="Leder E.H."/>
        </authorList>
    </citation>
    <scope>NUCLEOTIDE SEQUENCE [LARGE SCALE GENOMIC DNA]</scope>
    <source>
        <strain evidence="3">Snail1</strain>
        <tissue evidence="3">Muscle</tissue>
    </source>
</reference>
<protein>
    <submittedName>
        <fullName evidence="3">Uncharacterized protein</fullName>
    </submittedName>
</protein>
<dbReference type="EMBL" id="JBAMIC010000001">
    <property type="protein sequence ID" value="KAK7115251.1"/>
    <property type="molecule type" value="Genomic_DNA"/>
</dbReference>
<proteinExistence type="predicted"/>
<sequence>MRNVSLTCVIVAVTLTCLVITTTGTDKSGEPRTYSGRRGGSGMRRVCVTVRTGYGSGQTVDRVLTCDAGNRLKSEVKNLKDDLNKLKQNTENTLQAQMAMIDQLKADVLRLQGVGVDPLQRVLFDLPTTPNFTGEVRQLCEIYTSGEASIICQEFGFPDNPNIHYVHIPCGNDCPERTWKYEPGCSAINTPFPEVLLKCFYDPLLRNETCTSPVYLACEGYTNTFSDEFKEMVVPP</sequence>
<accession>A0AAN9C0W7</accession>
<organism evidence="3 4">
    <name type="scientific">Littorina saxatilis</name>
    <dbReference type="NCBI Taxonomy" id="31220"/>
    <lineage>
        <taxon>Eukaryota</taxon>
        <taxon>Metazoa</taxon>
        <taxon>Spiralia</taxon>
        <taxon>Lophotrochozoa</taxon>
        <taxon>Mollusca</taxon>
        <taxon>Gastropoda</taxon>
        <taxon>Caenogastropoda</taxon>
        <taxon>Littorinimorpha</taxon>
        <taxon>Littorinoidea</taxon>
        <taxon>Littorinidae</taxon>
        <taxon>Littorina</taxon>
    </lineage>
</organism>
<dbReference type="AlphaFoldDB" id="A0AAN9C0W7"/>
<keyword evidence="2" id="KW-0732">Signal</keyword>